<reference evidence="1 2" key="1">
    <citation type="journal article" date="2018" name="Front. Plant Sci.">
        <title>Red Clover (Trifolium pratense) and Zigzag Clover (T. medium) - A Picture of Genomic Similarities and Differences.</title>
        <authorList>
            <person name="Dluhosova J."/>
            <person name="Istvanek J."/>
            <person name="Nedelnik J."/>
            <person name="Repkova J."/>
        </authorList>
    </citation>
    <scope>NUCLEOTIDE SEQUENCE [LARGE SCALE GENOMIC DNA]</scope>
    <source>
        <strain evidence="2">cv. 10/8</strain>
        <tissue evidence="1">Leaf</tissue>
    </source>
</reference>
<evidence type="ECO:0000313" key="1">
    <source>
        <dbReference type="EMBL" id="MCI79046.1"/>
    </source>
</evidence>
<feature type="non-terminal residue" evidence="1">
    <location>
        <position position="1"/>
    </location>
</feature>
<dbReference type="Proteomes" id="UP000265520">
    <property type="component" value="Unassembled WGS sequence"/>
</dbReference>
<evidence type="ECO:0000313" key="2">
    <source>
        <dbReference type="Proteomes" id="UP000265520"/>
    </source>
</evidence>
<dbReference type="AlphaFoldDB" id="A0A392USU9"/>
<feature type="non-terminal residue" evidence="1">
    <location>
        <position position="73"/>
    </location>
</feature>
<sequence length="73" mass="8254">FCSHCKVIGHHVGICKKLNYGTEDQHDKESQEKRKQLKDANKVYVQTKDGRVGSTKEIVDVESDKVDVTIPVN</sequence>
<organism evidence="1 2">
    <name type="scientific">Trifolium medium</name>
    <dbReference type="NCBI Taxonomy" id="97028"/>
    <lineage>
        <taxon>Eukaryota</taxon>
        <taxon>Viridiplantae</taxon>
        <taxon>Streptophyta</taxon>
        <taxon>Embryophyta</taxon>
        <taxon>Tracheophyta</taxon>
        <taxon>Spermatophyta</taxon>
        <taxon>Magnoliopsida</taxon>
        <taxon>eudicotyledons</taxon>
        <taxon>Gunneridae</taxon>
        <taxon>Pentapetalae</taxon>
        <taxon>rosids</taxon>
        <taxon>fabids</taxon>
        <taxon>Fabales</taxon>
        <taxon>Fabaceae</taxon>
        <taxon>Papilionoideae</taxon>
        <taxon>50 kb inversion clade</taxon>
        <taxon>NPAAA clade</taxon>
        <taxon>Hologalegina</taxon>
        <taxon>IRL clade</taxon>
        <taxon>Trifolieae</taxon>
        <taxon>Trifolium</taxon>
    </lineage>
</organism>
<gene>
    <name evidence="1" type="ORF">A2U01_0100317</name>
</gene>
<protein>
    <submittedName>
        <fullName evidence="1">Uncharacterized protein</fullName>
    </submittedName>
</protein>
<proteinExistence type="predicted"/>
<accession>A0A392USU9</accession>
<comment type="caution">
    <text evidence="1">The sequence shown here is derived from an EMBL/GenBank/DDBJ whole genome shotgun (WGS) entry which is preliminary data.</text>
</comment>
<keyword evidence="2" id="KW-1185">Reference proteome</keyword>
<dbReference type="EMBL" id="LXQA010964935">
    <property type="protein sequence ID" value="MCI79046.1"/>
    <property type="molecule type" value="Genomic_DNA"/>
</dbReference>
<name>A0A392USU9_9FABA</name>